<keyword evidence="10" id="KW-0862">Zinc</keyword>
<dbReference type="InterPro" id="IPR036990">
    <property type="entry name" value="M14A-like_propep"/>
</dbReference>
<evidence type="ECO:0000256" key="2">
    <source>
        <dbReference type="ARBA" id="ARBA00004613"/>
    </source>
</evidence>
<dbReference type="Gene3D" id="3.30.70.340">
    <property type="entry name" value="Metallocarboxypeptidase-like"/>
    <property type="match status" value="1"/>
</dbReference>
<dbReference type="PRINTS" id="PR00765">
    <property type="entry name" value="CRBOXYPTASEA"/>
</dbReference>
<feature type="domain" description="Peptidase M14" evidence="16">
    <location>
        <begin position="118"/>
        <end position="412"/>
    </location>
</feature>
<protein>
    <submittedName>
        <fullName evidence="17">Zinc carboxypeptidase A 1</fullName>
    </submittedName>
</protein>
<keyword evidence="18" id="KW-1185">Reference proteome</keyword>
<evidence type="ECO:0000256" key="11">
    <source>
        <dbReference type="ARBA" id="ARBA00023049"/>
    </source>
</evidence>
<dbReference type="GO" id="GO:0004181">
    <property type="term" value="F:metallocarboxypeptidase activity"/>
    <property type="evidence" value="ECO:0007669"/>
    <property type="project" value="InterPro"/>
</dbReference>
<evidence type="ECO:0000256" key="7">
    <source>
        <dbReference type="ARBA" id="ARBA00022723"/>
    </source>
</evidence>
<dbReference type="Proteomes" id="UP000094527">
    <property type="component" value="Unassembled WGS sequence"/>
</dbReference>
<keyword evidence="8 15" id="KW-0732">Signal</keyword>
<evidence type="ECO:0000256" key="5">
    <source>
        <dbReference type="ARBA" id="ARBA00022645"/>
    </source>
</evidence>
<evidence type="ECO:0000256" key="6">
    <source>
        <dbReference type="ARBA" id="ARBA00022670"/>
    </source>
</evidence>
<gene>
    <name evidence="17" type="ORF">Ocin01_01370</name>
</gene>
<evidence type="ECO:0000259" key="16">
    <source>
        <dbReference type="PROSITE" id="PS52035"/>
    </source>
</evidence>
<dbReference type="SUPFAM" id="SSF53187">
    <property type="entry name" value="Zn-dependent exopeptidases"/>
    <property type="match status" value="1"/>
</dbReference>
<dbReference type="InterPro" id="IPR057246">
    <property type="entry name" value="CARBOXYPEPT_ZN_1"/>
</dbReference>
<dbReference type="GO" id="GO:0006508">
    <property type="term" value="P:proteolysis"/>
    <property type="evidence" value="ECO:0007669"/>
    <property type="project" value="UniProtKB-KW"/>
</dbReference>
<dbReference type="InterPro" id="IPR003146">
    <property type="entry name" value="M14A_act_pep"/>
</dbReference>
<evidence type="ECO:0000256" key="3">
    <source>
        <dbReference type="ARBA" id="ARBA00005988"/>
    </source>
</evidence>
<dbReference type="PROSITE" id="PS52035">
    <property type="entry name" value="PEPTIDASE_M14"/>
    <property type="match status" value="1"/>
</dbReference>
<keyword evidence="5 17" id="KW-0121">Carboxypeptidase</keyword>
<feature type="signal peptide" evidence="15">
    <location>
        <begin position="1"/>
        <end position="22"/>
    </location>
</feature>
<keyword evidence="12" id="KW-1015">Disulfide bond</keyword>
<evidence type="ECO:0000256" key="4">
    <source>
        <dbReference type="ARBA" id="ARBA00022525"/>
    </source>
</evidence>
<dbReference type="OrthoDB" id="3626597at2759"/>
<comment type="similarity">
    <text evidence="3 14">Belongs to the peptidase M14 family.</text>
</comment>
<keyword evidence="9" id="KW-0378">Hydrolase</keyword>
<dbReference type="AlphaFoldDB" id="A0A1D2NJN3"/>
<dbReference type="Pfam" id="PF00246">
    <property type="entry name" value="Peptidase_M14"/>
    <property type="match status" value="1"/>
</dbReference>
<dbReference type="GO" id="GO:0005615">
    <property type="term" value="C:extracellular space"/>
    <property type="evidence" value="ECO:0007669"/>
    <property type="project" value="TreeGrafter"/>
</dbReference>
<accession>A0A1D2NJN3</accession>
<dbReference type="SMART" id="SM00631">
    <property type="entry name" value="Zn_pept"/>
    <property type="match status" value="1"/>
</dbReference>
<name>A0A1D2NJN3_ORCCI</name>
<evidence type="ECO:0000256" key="13">
    <source>
        <dbReference type="ARBA" id="ARBA00057299"/>
    </source>
</evidence>
<dbReference type="OMA" id="CSETHAG"/>
<dbReference type="Gene3D" id="3.40.630.10">
    <property type="entry name" value="Zn peptidases"/>
    <property type="match status" value="1"/>
</dbReference>
<evidence type="ECO:0000256" key="15">
    <source>
        <dbReference type="SAM" id="SignalP"/>
    </source>
</evidence>
<evidence type="ECO:0000256" key="9">
    <source>
        <dbReference type="ARBA" id="ARBA00022801"/>
    </source>
</evidence>
<dbReference type="PANTHER" id="PTHR11705">
    <property type="entry name" value="PROTEASE FAMILY M14 CARBOXYPEPTIDASE A,B"/>
    <property type="match status" value="1"/>
</dbReference>
<dbReference type="FunFam" id="3.40.630.10:FF:000040">
    <property type="entry name" value="zinc carboxypeptidase"/>
    <property type="match status" value="1"/>
</dbReference>
<evidence type="ECO:0000256" key="12">
    <source>
        <dbReference type="ARBA" id="ARBA00023157"/>
    </source>
</evidence>
<comment type="cofactor">
    <cofactor evidence="1">
        <name>Zn(2+)</name>
        <dbReference type="ChEBI" id="CHEBI:29105"/>
    </cofactor>
</comment>
<comment type="subcellular location">
    <subcellularLocation>
        <location evidence="2">Secreted</location>
    </subcellularLocation>
</comment>
<evidence type="ECO:0000256" key="8">
    <source>
        <dbReference type="ARBA" id="ARBA00022729"/>
    </source>
</evidence>
<dbReference type="EMBL" id="LJIJ01000025">
    <property type="protein sequence ID" value="ODN05325.1"/>
    <property type="molecule type" value="Genomic_DNA"/>
</dbReference>
<proteinExistence type="inferred from homology"/>
<evidence type="ECO:0000256" key="14">
    <source>
        <dbReference type="PROSITE-ProRule" id="PRU01379"/>
    </source>
</evidence>
<dbReference type="STRING" id="48709.A0A1D2NJN3"/>
<dbReference type="PROSITE" id="PS00132">
    <property type="entry name" value="CARBOXYPEPT_ZN_1"/>
    <property type="match status" value="1"/>
</dbReference>
<keyword evidence="7" id="KW-0479">Metal-binding</keyword>
<feature type="active site" description="Proton donor/acceptor" evidence="14">
    <location>
        <position position="378"/>
    </location>
</feature>
<evidence type="ECO:0000313" key="18">
    <source>
        <dbReference type="Proteomes" id="UP000094527"/>
    </source>
</evidence>
<comment type="function">
    <text evidence="13">Involved in the digestion of the blood meal.</text>
</comment>
<sequence length="421" mass="47282">MSFRTCLLSAAVTALLCVAVFGVKVRYEGYKVYRVTPLTEEHVAILKTLQEERLSFWHGPSDKINQPSDIMFAPHQLHFLEGVQAAGLTVQEYISDIQTLMNDEKVSTLQNGEISWDSYYRLADIHAWLEAQAASHSDIANTFVIGKSTEGRDLLALNISKSGGGTKPVIFLDANIHAREWITSAVATYIVNELLNSEDSEIQSWTEDFDWIVLPVLNPDGLEYSHETDRMWRKTRSVSNTSTCRGVDGNRNYDYFWFTGGSSSNPCSETHAGVTAFSEPETKSHSDFINTIAHRMPFYVSLHSYGQWILIPFGHNNDRIPQYNTFLRIGQAAAEAHAKRNGTVFTPGNVVDLLYVASGETFDWVKGVHNTNLTYIYELRDKGRYGFLLPPAQIVDTAEEFKDGLQVIINELRNGIPSVDP</sequence>
<evidence type="ECO:0000313" key="17">
    <source>
        <dbReference type="EMBL" id="ODN05325.1"/>
    </source>
</evidence>
<dbReference type="GO" id="GO:0008270">
    <property type="term" value="F:zinc ion binding"/>
    <property type="evidence" value="ECO:0007669"/>
    <property type="project" value="InterPro"/>
</dbReference>
<dbReference type="InterPro" id="IPR000834">
    <property type="entry name" value="Peptidase_M14"/>
</dbReference>
<dbReference type="SUPFAM" id="SSF54897">
    <property type="entry name" value="Protease propeptides/inhibitors"/>
    <property type="match status" value="1"/>
</dbReference>
<dbReference type="Pfam" id="PF02244">
    <property type="entry name" value="Propep_M14"/>
    <property type="match status" value="1"/>
</dbReference>
<dbReference type="PANTHER" id="PTHR11705:SF153">
    <property type="entry name" value="ZINC CARBOXYPEPTIDASE A 1-LIKE PROTEIN"/>
    <property type="match status" value="1"/>
</dbReference>
<reference evidence="17 18" key="1">
    <citation type="journal article" date="2016" name="Genome Biol. Evol.">
        <title>Gene Family Evolution Reflects Adaptation to Soil Environmental Stressors in the Genome of the Collembolan Orchesella cincta.</title>
        <authorList>
            <person name="Faddeeva-Vakhrusheva A."/>
            <person name="Derks M.F."/>
            <person name="Anvar S.Y."/>
            <person name="Agamennone V."/>
            <person name="Suring W."/>
            <person name="Smit S."/>
            <person name="van Straalen N.M."/>
            <person name="Roelofs D."/>
        </authorList>
    </citation>
    <scope>NUCLEOTIDE SEQUENCE [LARGE SCALE GENOMIC DNA]</scope>
    <source>
        <tissue evidence="17">Mixed pool</tissue>
    </source>
</reference>
<keyword evidence="11" id="KW-0482">Metalloprotease</keyword>
<keyword evidence="6" id="KW-0645">Protease</keyword>
<evidence type="ECO:0000256" key="1">
    <source>
        <dbReference type="ARBA" id="ARBA00001947"/>
    </source>
</evidence>
<keyword evidence="4" id="KW-0964">Secreted</keyword>
<feature type="chain" id="PRO_5008905651" evidence="15">
    <location>
        <begin position="23"/>
        <end position="421"/>
    </location>
</feature>
<dbReference type="CDD" id="cd03860">
    <property type="entry name" value="M14_CP_A-B_like"/>
    <property type="match status" value="1"/>
</dbReference>
<evidence type="ECO:0000256" key="10">
    <source>
        <dbReference type="ARBA" id="ARBA00022833"/>
    </source>
</evidence>
<comment type="caution">
    <text evidence="17">The sequence shown here is derived from an EMBL/GenBank/DDBJ whole genome shotgun (WGS) entry which is preliminary data.</text>
</comment>
<organism evidence="17 18">
    <name type="scientific">Orchesella cincta</name>
    <name type="common">Springtail</name>
    <name type="synonym">Podura cincta</name>
    <dbReference type="NCBI Taxonomy" id="48709"/>
    <lineage>
        <taxon>Eukaryota</taxon>
        <taxon>Metazoa</taxon>
        <taxon>Ecdysozoa</taxon>
        <taxon>Arthropoda</taxon>
        <taxon>Hexapoda</taxon>
        <taxon>Collembola</taxon>
        <taxon>Entomobryomorpha</taxon>
        <taxon>Entomobryoidea</taxon>
        <taxon>Orchesellidae</taxon>
        <taxon>Orchesellinae</taxon>
        <taxon>Orchesella</taxon>
    </lineage>
</organism>